<reference evidence="1" key="1">
    <citation type="submission" date="2021-01" db="EMBL/GenBank/DDBJ databases">
        <title>Modified the classification status of verrucomicrobia.</title>
        <authorList>
            <person name="Feng X."/>
        </authorList>
    </citation>
    <scope>NUCLEOTIDE SEQUENCE</scope>
    <source>
        <strain evidence="1">5K15</strain>
    </source>
</reference>
<proteinExistence type="predicted"/>
<dbReference type="AlphaFoldDB" id="A0AAE2VF57"/>
<evidence type="ECO:0000313" key="2">
    <source>
        <dbReference type="Proteomes" id="UP000634206"/>
    </source>
</evidence>
<feature type="non-terminal residue" evidence="1">
    <location>
        <position position="102"/>
    </location>
</feature>
<dbReference type="Pfam" id="PF13565">
    <property type="entry name" value="HTH_32"/>
    <property type="match status" value="1"/>
</dbReference>
<dbReference type="RefSeq" id="WP_309491242.1">
    <property type="nucleotide sequence ID" value="NZ_JAENIG010000050.1"/>
</dbReference>
<dbReference type="Proteomes" id="UP000634206">
    <property type="component" value="Unassembled WGS sequence"/>
</dbReference>
<dbReference type="Gene3D" id="1.10.10.10">
    <property type="entry name" value="Winged helix-like DNA-binding domain superfamily/Winged helix DNA-binding domain"/>
    <property type="match status" value="1"/>
</dbReference>
<dbReference type="InterPro" id="IPR009057">
    <property type="entry name" value="Homeodomain-like_sf"/>
</dbReference>
<gene>
    <name evidence="1" type="ORF">JIN83_16750</name>
</gene>
<dbReference type="InterPro" id="IPR036388">
    <property type="entry name" value="WH-like_DNA-bd_sf"/>
</dbReference>
<organism evidence="1 2">
    <name type="scientific">Oceaniferula flava</name>
    <dbReference type="NCBI Taxonomy" id="2800421"/>
    <lineage>
        <taxon>Bacteria</taxon>
        <taxon>Pseudomonadati</taxon>
        <taxon>Verrucomicrobiota</taxon>
        <taxon>Verrucomicrobiia</taxon>
        <taxon>Verrucomicrobiales</taxon>
        <taxon>Verrucomicrobiaceae</taxon>
        <taxon>Oceaniferula</taxon>
    </lineage>
</organism>
<dbReference type="SUPFAM" id="SSF46689">
    <property type="entry name" value="Homeodomain-like"/>
    <property type="match status" value="1"/>
</dbReference>
<protein>
    <submittedName>
        <fullName evidence="1">Helix-turn-helix domain containing protein</fullName>
    </submittedName>
</protein>
<dbReference type="EMBL" id="JAENIG010000050">
    <property type="protein sequence ID" value="MBK1856619.1"/>
    <property type="molecule type" value="Genomic_DNA"/>
</dbReference>
<name>A0AAE2VF57_9BACT</name>
<keyword evidence="2" id="KW-1185">Reference proteome</keyword>
<comment type="caution">
    <text evidence="1">The sequence shown here is derived from an EMBL/GenBank/DDBJ whole genome shotgun (WGS) entry which is preliminary data.</text>
</comment>
<accession>A0AAE2VF57</accession>
<sequence length="102" mass="12076">MPWKEESPMEQRERFVILAQSDRYTKTELCEQFGISRKTGHKWLKRYAEDGKSGLDERSRAPKCVANRTDKSVERLIVKEKRLHPTWGPKKLQRVLEIKHGI</sequence>
<evidence type="ECO:0000313" key="1">
    <source>
        <dbReference type="EMBL" id="MBK1856619.1"/>
    </source>
</evidence>